<evidence type="ECO:0000313" key="2">
    <source>
        <dbReference type="EMBL" id="GGJ00563.1"/>
    </source>
</evidence>
<reference evidence="2" key="2">
    <citation type="submission" date="2020-09" db="EMBL/GenBank/DDBJ databases">
        <authorList>
            <person name="Sun Q."/>
            <person name="Ohkuma M."/>
        </authorList>
    </citation>
    <scope>NUCLEOTIDE SEQUENCE</scope>
    <source>
        <strain evidence="2">JCM 14359</strain>
    </source>
</reference>
<feature type="region of interest" description="Disordered" evidence="1">
    <location>
        <begin position="1"/>
        <end position="48"/>
    </location>
</feature>
<feature type="compositionally biased region" description="Acidic residues" evidence="1">
    <location>
        <begin position="104"/>
        <end position="118"/>
    </location>
</feature>
<dbReference type="Proteomes" id="UP000653099">
    <property type="component" value="Unassembled WGS sequence"/>
</dbReference>
<dbReference type="RefSeq" id="WP_188786096.1">
    <property type="nucleotide sequence ID" value="NZ_BMOC01000003.1"/>
</dbReference>
<dbReference type="Pfam" id="PF02616">
    <property type="entry name" value="SMC_ScpA"/>
    <property type="match status" value="1"/>
</dbReference>
<name>A0A830EFP0_9EURY</name>
<feature type="region of interest" description="Disordered" evidence="1">
    <location>
        <begin position="187"/>
        <end position="232"/>
    </location>
</feature>
<proteinExistence type="predicted"/>
<keyword evidence="3" id="KW-1185">Reference proteome</keyword>
<comment type="caution">
    <text evidence="2">The sequence shown here is derived from an EMBL/GenBank/DDBJ whole genome shotgun (WGS) entry which is preliminary data.</text>
</comment>
<reference evidence="2" key="1">
    <citation type="journal article" date="2014" name="Int. J. Syst. Evol. Microbiol.">
        <title>Complete genome sequence of Corynebacterium casei LMG S-19264T (=DSM 44701T), isolated from a smear-ripened cheese.</title>
        <authorList>
            <consortium name="US DOE Joint Genome Institute (JGI-PGF)"/>
            <person name="Walter F."/>
            <person name="Albersmeier A."/>
            <person name="Kalinowski J."/>
            <person name="Ruckert C."/>
        </authorList>
    </citation>
    <scope>NUCLEOTIDE SEQUENCE</scope>
    <source>
        <strain evidence="2">JCM 14359</strain>
    </source>
</reference>
<gene>
    <name evidence="2" type="ORF">GCM10008995_07980</name>
</gene>
<sequence length="330" mass="35510">MTDSAGASPPTDAPDDPFPDGVAAGRDPGGSPPNDGSADDTEEVEPVEVLVQLAEEGEIDPWDVDLVEATDAFLERLTETDLRTSGRALFYAAVLLRMKSDALVEPDDEDEEEPEPEPWEAALEGPGGGPLADHADDGPAGFDPVDALEAEMDRRLERKQARGSPETLDELVRELREAEGKSWWKRRREYDTSDSPRGGRRGTQTLDYRSAGDHRDDAEPTAADVTDTAHSEDIESSIAAVREATGIHYEKGRDEVLFAEVRDAAATPVTTYLALLFLSHRGAVTLQQDDLFGDLWIQDPDASGGDDADAAAESDDPGVGDEIAPAVDDD</sequence>
<dbReference type="EMBL" id="BMOC01000003">
    <property type="protein sequence ID" value="GGJ00563.1"/>
    <property type="molecule type" value="Genomic_DNA"/>
</dbReference>
<protein>
    <submittedName>
        <fullName evidence="2">Segregation/condensation protein A</fullName>
    </submittedName>
</protein>
<dbReference type="Gene3D" id="1.10.10.580">
    <property type="entry name" value="Structural maintenance of chromosome 1. Chain E"/>
    <property type="match status" value="1"/>
</dbReference>
<accession>A0A830EFP0</accession>
<dbReference type="AlphaFoldDB" id="A0A830EFP0"/>
<dbReference type="InterPro" id="IPR023093">
    <property type="entry name" value="ScpA-like_C"/>
</dbReference>
<evidence type="ECO:0000313" key="3">
    <source>
        <dbReference type="Proteomes" id="UP000653099"/>
    </source>
</evidence>
<evidence type="ECO:0000256" key="1">
    <source>
        <dbReference type="SAM" id="MobiDB-lite"/>
    </source>
</evidence>
<dbReference type="Gene3D" id="6.10.250.2410">
    <property type="match status" value="1"/>
</dbReference>
<feature type="region of interest" description="Disordered" evidence="1">
    <location>
        <begin position="298"/>
        <end position="330"/>
    </location>
</feature>
<dbReference type="InterPro" id="IPR003768">
    <property type="entry name" value="ScpA"/>
</dbReference>
<feature type="compositionally biased region" description="Acidic residues" evidence="1">
    <location>
        <begin position="37"/>
        <end position="46"/>
    </location>
</feature>
<organism evidence="2 3">
    <name type="scientific">Halobellus salinus</name>
    <dbReference type="NCBI Taxonomy" id="931585"/>
    <lineage>
        <taxon>Archaea</taxon>
        <taxon>Methanobacteriati</taxon>
        <taxon>Methanobacteriota</taxon>
        <taxon>Stenosarchaea group</taxon>
        <taxon>Halobacteria</taxon>
        <taxon>Halobacteriales</taxon>
        <taxon>Haloferacaceae</taxon>
        <taxon>Halobellus</taxon>
    </lineage>
</organism>
<dbReference type="PANTHER" id="PTHR33969:SF2">
    <property type="entry name" value="SEGREGATION AND CONDENSATION PROTEIN A"/>
    <property type="match status" value="1"/>
</dbReference>
<dbReference type="OrthoDB" id="53244at2157"/>
<feature type="compositionally biased region" description="Low complexity" evidence="1">
    <location>
        <begin position="1"/>
        <end position="10"/>
    </location>
</feature>
<feature type="compositionally biased region" description="Acidic residues" evidence="1">
    <location>
        <begin position="304"/>
        <end position="319"/>
    </location>
</feature>
<dbReference type="PANTHER" id="PTHR33969">
    <property type="entry name" value="SEGREGATION AND CONDENSATION PROTEIN A"/>
    <property type="match status" value="1"/>
</dbReference>
<feature type="region of interest" description="Disordered" evidence="1">
    <location>
        <begin position="103"/>
        <end position="144"/>
    </location>
</feature>